<proteinExistence type="predicted"/>
<dbReference type="AlphaFoldDB" id="A0A137PD68"/>
<keyword evidence="3" id="KW-1185">Reference proteome</keyword>
<evidence type="ECO:0000313" key="3">
    <source>
        <dbReference type="Proteomes" id="UP000070444"/>
    </source>
</evidence>
<dbReference type="PANTHER" id="PTHR47933">
    <property type="entry name" value="PENTATRICOPEPTIDE REPEAT-CONTAINING PROTEIN 1, MITOCHONDRIAL"/>
    <property type="match status" value="1"/>
</dbReference>
<dbReference type="EMBL" id="KQ964444">
    <property type="protein sequence ID" value="KXN72915.1"/>
    <property type="molecule type" value="Genomic_DNA"/>
</dbReference>
<keyword evidence="1" id="KW-0677">Repeat</keyword>
<organism evidence="2 3">
    <name type="scientific">Conidiobolus coronatus (strain ATCC 28846 / CBS 209.66 / NRRL 28638)</name>
    <name type="common">Delacroixia coronata</name>
    <dbReference type="NCBI Taxonomy" id="796925"/>
    <lineage>
        <taxon>Eukaryota</taxon>
        <taxon>Fungi</taxon>
        <taxon>Fungi incertae sedis</taxon>
        <taxon>Zoopagomycota</taxon>
        <taxon>Entomophthoromycotina</taxon>
        <taxon>Entomophthoromycetes</taxon>
        <taxon>Entomophthorales</taxon>
        <taxon>Ancylistaceae</taxon>
        <taxon>Conidiobolus</taxon>
    </lineage>
</organism>
<dbReference type="GO" id="GO:0003729">
    <property type="term" value="F:mRNA binding"/>
    <property type="evidence" value="ECO:0007669"/>
    <property type="project" value="TreeGrafter"/>
</dbReference>
<dbReference type="Proteomes" id="UP000070444">
    <property type="component" value="Unassembled WGS sequence"/>
</dbReference>
<dbReference type="InterPro" id="IPR011990">
    <property type="entry name" value="TPR-like_helical_dom_sf"/>
</dbReference>
<evidence type="ECO:0000313" key="2">
    <source>
        <dbReference type="EMBL" id="KXN72915.1"/>
    </source>
</evidence>
<dbReference type="InterPro" id="IPR002885">
    <property type="entry name" value="PPR_rpt"/>
</dbReference>
<evidence type="ECO:0008006" key="4">
    <source>
        <dbReference type="Google" id="ProtNLM"/>
    </source>
</evidence>
<reference evidence="2 3" key="1">
    <citation type="journal article" date="2015" name="Genome Biol. Evol.">
        <title>Phylogenomic analyses indicate that early fungi evolved digesting cell walls of algal ancestors of land plants.</title>
        <authorList>
            <person name="Chang Y."/>
            <person name="Wang S."/>
            <person name="Sekimoto S."/>
            <person name="Aerts A.L."/>
            <person name="Choi C."/>
            <person name="Clum A."/>
            <person name="LaButti K.M."/>
            <person name="Lindquist E.A."/>
            <person name="Yee Ngan C."/>
            <person name="Ohm R.A."/>
            <person name="Salamov A.A."/>
            <person name="Grigoriev I.V."/>
            <person name="Spatafora J.W."/>
            <person name="Berbee M.L."/>
        </authorList>
    </citation>
    <scope>NUCLEOTIDE SEQUENCE [LARGE SCALE GENOMIC DNA]</scope>
    <source>
        <strain evidence="2 3">NRRL 28638</strain>
    </source>
</reference>
<gene>
    <name evidence="2" type="ORF">CONCODRAFT_77563</name>
</gene>
<name>A0A137PD68_CONC2</name>
<dbReference type="OrthoDB" id="185373at2759"/>
<dbReference type="STRING" id="796925.A0A137PD68"/>
<dbReference type="Pfam" id="PF13041">
    <property type="entry name" value="PPR_2"/>
    <property type="match status" value="1"/>
</dbReference>
<evidence type="ECO:0000256" key="1">
    <source>
        <dbReference type="ARBA" id="ARBA00022737"/>
    </source>
</evidence>
<sequence length="590" mass="68344">MLKNSPITSRIDVIPKLSMRSIREISNAQKTIHLFWKKSTLNKQKMLEKLKSEPTQFVSIIEHLIKDKAVAVAMIIYFDLVIHYHDTFPDIVKQCSILLEDLLLDGENLKLKIQSADIIWDYFQFIALHSQNTHFSLHMILTQNLLDLDLVKIASDSLTAENTNPLKMKTLFNQLINNAKAIGQHQSVCNLYGLMKRRGIEPNIITLTSCIDSCNNFNDIDKFNDFFKSLKSSFDIDKVQTPTFTALLKSLLKLNLSKKSTDEVLYYLKSARWIPNKTTAMVIFPLMRKYKAGEIHDYLTSNLLPKLNHNHPYISNVEFNHELITNPVNYPYDKEDQQKMFDHLVELDSHKAESLIMHLCHGAEVAHVYNDLFNQYRLYFSDTYVPSRKVITKLLHTSFKHGDHKQAEIYLDLLTKLGYTPTHYTNYAVLHGLDVSMGSIVSRKVYQSLVDNGYQPNTTIYAFMTGACLKAGLPTLANYFFLQFFQSGTIPTTFTYNILLKYALDKRKVDFSEVLINSMSVNNVDFNIFTYEILIKGYYNNGDYVRSSYFYGNLLHSGLPIIQRLRDFIQENYYLYKQVDVNFSNHQKSN</sequence>
<dbReference type="InterPro" id="IPR051240">
    <property type="entry name" value="Mito_RNA-Proc/Resp"/>
</dbReference>
<protein>
    <recommendedName>
        <fullName evidence="4">Pentacotripeptide-repeat region of PRORP domain-containing protein</fullName>
    </recommendedName>
</protein>
<accession>A0A137PD68</accession>
<dbReference type="PANTHER" id="PTHR47933:SF40">
    <property type="entry name" value="PENTATRICOPEPTIDE REPEAT-CONTAINING PROTEIN 1, MITOCHONDRIAL-RELATED"/>
    <property type="match status" value="1"/>
</dbReference>
<dbReference type="Gene3D" id="1.25.40.10">
    <property type="entry name" value="Tetratricopeptide repeat domain"/>
    <property type="match status" value="2"/>
</dbReference>